<keyword evidence="8 10" id="KW-0175">Coiled coil</keyword>
<evidence type="ECO:0000256" key="5">
    <source>
        <dbReference type="ARBA" id="ARBA00022692"/>
    </source>
</evidence>
<dbReference type="PANTHER" id="PTHR14043">
    <property type="entry name" value="CCAAT DISPLACEMENT PROTEIN-RELATED"/>
    <property type="match status" value="1"/>
</dbReference>
<keyword evidence="9 12" id="KW-0472">Membrane</keyword>
<evidence type="ECO:0000256" key="10">
    <source>
        <dbReference type="SAM" id="Coils"/>
    </source>
</evidence>
<comment type="subcellular location">
    <subcellularLocation>
        <location evidence="1">Golgi apparatus membrane</location>
        <topology evidence="1">Single-pass type IV membrane protein</topology>
    </subcellularLocation>
</comment>
<comment type="similarity">
    <text evidence="2">Belongs to the CASP family.</text>
</comment>
<feature type="coiled-coil region" evidence="10">
    <location>
        <begin position="246"/>
        <end position="305"/>
    </location>
</feature>
<evidence type="ECO:0000256" key="7">
    <source>
        <dbReference type="ARBA" id="ARBA00023034"/>
    </source>
</evidence>
<dbReference type="Pfam" id="PF08172">
    <property type="entry name" value="CASP_C"/>
    <property type="match status" value="1"/>
</dbReference>
<evidence type="ECO:0000259" key="13">
    <source>
        <dbReference type="Pfam" id="PF08172"/>
    </source>
</evidence>
<feature type="coiled-coil region" evidence="10">
    <location>
        <begin position="531"/>
        <end position="565"/>
    </location>
</feature>
<evidence type="ECO:0000256" key="1">
    <source>
        <dbReference type="ARBA" id="ARBA00004409"/>
    </source>
</evidence>
<proteinExistence type="inferred from homology"/>
<sequence length="670" mass="75939">MDAIDEGNPTPVDAQLSEGSGHAMPSLRAATQSSTVAGSTPNEATTVSIADAWKAFALEERRAKLDRDSLEVADRQEASAVSRRRLADSTRALKKNVSPEVAKTFGTLLRDYQTEIDSLTSRAKLAENSFLSLYKSLYEVPDPAPALLRAERDLTSLLTTEAQLRAVEMERDRFKLKLTEAAGNENVIEELEQALVSANEKVEARIKSAVDFKQQQWLEDHMKTVEAYEMREHELLHQLSLANEGRRSLKQALEVAQIHANDLQSQLDDLKCSRAAENHMVMEDLERTRAEVTELRRRYTQLDSKVRAGTTVIGEGPQGEDYSMAIADREVRISQLSEQVMALEKILMSRDERKSEELGTLSSLIRDRDAQIEALQNSMKSLPSLEDYKRLKLEVEAMESIQLDNVMTGDGEEQTLEKRLMARVKQLEGRMTGLRLQVSEQEALILEKDERMKRAETLLAEKVELVVRLEETVEHLTGDQAPKSSGLESDWGSWGKESALVAGATPSNDSLREPSMLDIVAGQRDRFRARTLELEDENQKLLHRLEEHVAEVENMRSDNVQLFEKIRFLESYDSGTVVVKRDDDGVLSKYRAMYEDLLNPYAVFNRRERQRKLTEMSVPERMTVRTGQRLLSSRNSRLFVFFYMLGLHIYVISVLSFSRNDCLEPAPVGT</sequence>
<evidence type="ECO:0000256" key="12">
    <source>
        <dbReference type="SAM" id="Phobius"/>
    </source>
</evidence>
<evidence type="ECO:0000256" key="4">
    <source>
        <dbReference type="ARBA" id="ARBA00022448"/>
    </source>
</evidence>
<keyword evidence="6 12" id="KW-1133">Transmembrane helix</keyword>
<dbReference type="PANTHER" id="PTHR14043:SF2">
    <property type="entry name" value="HOMEOBOX PROTEIN CUT"/>
    <property type="match status" value="1"/>
</dbReference>
<dbReference type="InterPro" id="IPR057476">
    <property type="entry name" value="Cux_N"/>
</dbReference>
<dbReference type="EMBL" id="HBGH01006056">
    <property type="protein sequence ID" value="CAD9231171.1"/>
    <property type="molecule type" value="Transcribed_RNA"/>
</dbReference>
<keyword evidence="4" id="KW-0813">Transport</keyword>
<feature type="compositionally biased region" description="Polar residues" evidence="11">
    <location>
        <begin position="29"/>
        <end position="42"/>
    </location>
</feature>
<dbReference type="InterPro" id="IPR012955">
    <property type="entry name" value="CASP_C"/>
</dbReference>
<evidence type="ECO:0000256" key="11">
    <source>
        <dbReference type="SAM" id="MobiDB-lite"/>
    </source>
</evidence>
<reference evidence="15" key="1">
    <citation type="submission" date="2021-01" db="EMBL/GenBank/DDBJ databases">
        <authorList>
            <person name="Corre E."/>
            <person name="Pelletier E."/>
            <person name="Niang G."/>
            <person name="Scheremetjew M."/>
            <person name="Finn R."/>
            <person name="Kale V."/>
            <person name="Holt S."/>
            <person name="Cochrane G."/>
            <person name="Meng A."/>
            <person name="Brown T."/>
            <person name="Cohen L."/>
        </authorList>
    </citation>
    <scope>NUCLEOTIDE SEQUENCE</scope>
    <source>
        <strain evidence="15">SAG 36.94</strain>
    </source>
</reference>
<gene>
    <name evidence="15" type="ORF">CCAE0312_LOCUS3227</name>
</gene>
<keyword evidence="5 12" id="KW-0812">Transmembrane</keyword>
<evidence type="ECO:0000256" key="2">
    <source>
        <dbReference type="ARBA" id="ARBA00006415"/>
    </source>
</evidence>
<dbReference type="GO" id="GO:0000139">
    <property type="term" value="C:Golgi membrane"/>
    <property type="evidence" value="ECO:0007669"/>
    <property type="project" value="UniProtKB-SubCell"/>
</dbReference>
<evidence type="ECO:0000256" key="9">
    <source>
        <dbReference type="ARBA" id="ARBA00023136"/>
    </source>
</evidence>
<feature type="coiled-coil region" evidence="10">
    <location>
        <begin position="424"/>
        <end position="472"/>
    </location>
</feature>
<dbReference type="GO" id="GO:0006891">
    <property type="term" value="P:intra-Golgi vesicle-mediated transport"/>
    <property type="evidence" value="ECO:0007669"/>
    <property type="project" value="InterPro"/>
</dbReference>
<evidence type="ECO:0000313" key="15">
    <source>
        <dbReference type="EMBL" id="CAD9231171.1"/>
    </source>
</evidence>
<keyword evidence="7" id="KW-0333">Golgi apparatus</keyword>
<organism evidence="15">
    <name type="scientific">Compsopogon caeruleus</name>
    <dbReference type="NCBI Taxonomy" id="31354"/>
    <lineage>
        <taxon>Eukaryota</taxon>
        <taxon>Rhodophyta</taxon>
        <taxon>Compsopogonophyceae</taxon>
        <taxon>Compsopogonales</taxon>
        <taxon>Compsopogonaceae</taxon>
        <taxon>Compsopogon</taxon>
    </lineage>
</organism>
<evidence type="ECO:0000256" key="8">
    <source>
        <dbReference type="ARBA" id="ARBA00023054"/>
    </source>
</evidence>
<feature type="region of interest" description="Disordered" evidence="11">
    <location>
        <begin position="1"/>
        <end position="42"/>
    </location>
</feature>
<evidence type="ECO:0000256" key="3">
    <source>
        <dbReference type="ARBA" id="ARBA00018691"/>
    </source>
</evidence>
<name>A0A7S1XDG5_9RHOD</name>
<feature type="coiled-coil region" evidence="10">
    <location>
        <begin position="181"/>
        <end position="208"/>
    </location>
</feature>
<feature type="transmembrane region" description="Helical" evidence="12">
    <location>
        <begin position="638"/>
        <end position="657"/>
    </location>
</feature>
<feature type="domain" description="Cux N-terminal" evidence="14">
    <location>
        <begin position="44"/>
        <end position="150"/>
    </location>
</feature>
<evidence type="ECO:0000256" key="6">
    <source>
        <dbReference type="ARBA" id="ARBA00022989"/>
    </source>
</evidence>
<accession>A0A7S1XDG5</accession>
<feature type="domain" description="CASP C-terminal" evidence="13">
    <location>
        <begin position="450"/>
        <end position="655"/>
    </location>
</feature>
<dbReference type="AlphaFoldDB" id="A0A7S1XDG5"/>
<evidence type="ECO:0000259" key="14">
    <source>
        <dbReference type="Pfam" id="PF25398"/>
    </source>
</evidence>
<dbReference type="Pfam" id="PF25398">
    <property type="entry name" value="CUX1_N"/>
    <property type="match status" value="1"/>
</dbReference>
<protein>
    <recommendedName>
        <fullName evidence="3">Protein CASP</fullName>
    </recommendedName>
</protein>